<feature type="region of interest" description="Disordered" evidence="1">
    <location>
        <begin position="177"/>
        <end position="205"/>
    </location>
</feature>
<comment type="caution">
    <text evidence="2">The sequence shown here is derived from an EMBL/GenBank/DDBJ whole genome shotgun (WGS) entry which is preliminary data.</text>
</comment>
<gene>
    <name evidence="2" type="ORF">BXZ70DRAFT_1013195</name>
</gene>
<evidence type="ECO:0000313" key="3">
    <source>
        <dbReference type="Proteomes" id="UP000813824"/>
    </source>
</evidence>
<dbReference type="EMBL" id="JAEVFJ010000072">
    <property type="protein sequence ID" value="KAH8074202.1"/>
    <property type="molecule type" value="Genomic_DNA"/>
</dbReference>
<proteinExistence type="predicted"/>
<protein>
    <submittedName>
        <fullName evidence="2">Uncharacterized protein</fullName>
    </submittedName>
</protein>
<organism evidence="2 3">
    <name type="scientific">Cristinia sonorae</name>
    <dbReference type="NCBI Taxonomy" id="1940300"/>
    <lineage>
        <taxon>Eukaryota</taxon>
        <taxon>Fungi</taxon>
        <taxon>Dikarya</taxon>
        <taxon>Basidiomycota</taxon>
        <taxon>Agaricomycotina</taxon>
        <taxon>Agaricomycetes</taxon>
        <taxon>Agaricomycetidae</taxon>
        <taxon>Agaricales</taxon>
        <taxon>Pleurotineae</taxon>
        <taxon>Stephanosporaceae</taxon>
        <taxon>Cristinia</taxon>
    </lineage>
</organism>
<evidence type="ECO:0000256" key="1">
    <source>
        <dbReference type="SAM" id="MobiDB-lite"/>
    </source>
</evidence>
<feature type="compositionally biased region" description="Acidic residues" evidence="1">
    <location>
        <begin position="177"/>
        <end position="198"/>
    </location>
</feature>
<reference evidence="2" key="1">
    <citation type="journal article" date="2021" name="New Phytol.">
        <title>Evolutionary innovations through gain and loss of genes in the ectomycorrhizal Boletales.</title>
        <authorList>
            <person name="Wu G."/>
            <person name="Miyauchi S."/>
            <person name="Morin E."/>
            <person name="Kuo A."/>
            <person name="Drula E."/>
            <person name="Varga T."/>
            <person name="Kohler A."/>
            <person name="Feng B."/>
            <person name="Cao Y."/>
            <person name="Lipzen A."/>
            <person name="Daum C."/>
            <person name="Hundley H."/>
            <person name="Pangilinan J."/>
            <person name="Johnson J."/>
            <person name="Barry K."/>
            <person name="LaButti K."/>
            <person name="Ng V."/>
            <person name="Ahrendt S."/>
            <person name="Min B."/>
            <person name="Choi I.G."/>
            <person name="Park H."/>
            <person name="Plett J.M."/>
            <person name="Magnuson J."/>
            <person name="Spatafora J.W."/>
            <person name="Nagy L.G."/>
            <person name="Henrissat B."/>
            <person name="Grigoriev I.V."/>
            <person name="Yang Z.L."/>
            <person name="Xu J."/>
            <person name="Martin F.M."/>
        </authorList>
    </citation>
    <scope>NUCLEOTIDE SEQUENCE</scope>
    <source>
        <strain evidence="2">KKN 215</strain>
    </source>
</reference>
<name>A0A8K0XK19_9AGAR</name>
<dbReference type="AlphaFoldDB" id="A0A8K0XK19"/>
<sequence>MPYVFPARYQMEFTESSPLEKSSKGQSFVTRLLFTGEKGAERLTLSVILEVQNPSNRFFGGRRNRDLNGSPDPTHGGPLVEQIPDYLRPGQTLDSQATRSSTNWRKWTWKDKVIAFYSLQHRSKLAGLIFRLRYYHVIFSNGYSSYLTYMKFIDDADLMLDEKHNVLGYNVEMEMLEEMEQEEENEEDEEYEDEEDWDYRDYDNA</sequence>
<evidence type="ECO:0000313" key="2">
    <source>
        <dbReference type="EMBL" id="KAH8074202.1"/>
    </source>
</evidence>
<keyword evidence="3" id="KW-1185">Reference proteome</keyword>
<dbReference type="Proteomes" id="UP000813824">
    <property type="component" value="Unassembled WGS sequence"/>
</dbReference>
<accession>A0A8K0XK19</accession>